<dbReference type="Proteomes" id="UP000717515">
    <property type="component" value="Unassembled WGS sequence"/>
</dbReference>
<dbReference type="Gene3D" id="3.60.21.10">
    <property type="match status" value="1"/>
</dbReference>
<gene>
    <name evidence="5" type="ORF">KVV02_001030</name>
</gene>
<evidence type="ECO:0000256" key="1">
    <source>
        <dbReference type="ARBA" id="ARBA00022801"/>
    </source>
</evidence>
<keyword evidence="3" id="KW-1133">Transmembrane helix</keyword>
<evidence type="ECO:0000259" key="4">
    <source>
        <dbReference type="Pfam" id="PF00149"/>
    </source>
</evidence>
<organism evidence="5 6">
    <name type="scientific">Mortierella alpina</name>
    <name type="common">Oleaginous fungus</name>
    <name type="synonym">Mortierella renispora</name>
    <dbReference type="NCBI Taxonomy" id="64518"/>
    <lineage>
        <taxon>Eukaryota</taxon>
        <taxon>Fungi</taxon>
        <taxon>Fungi incertae sedis</taxon>
        <taxon>Mucoromycota</taxon>
        <taxon>Mortierellomycotina</taxon>
        <taxon>Mortierellomycetes</taxon>
        <taxon>Mortierellales</taxon>
        <taxon>Mortierellaceae</taxon>
        <taxon>Mortierella</taxon>
    </lineage>
</organism>
<dbReference type="InterPro" id="IPR004843">
    <property type="entry name" value="Calcineurin-like_PHP"/>
</dbReference>
<comment type="caution">
    <text evidence="5">The sequence shown here is derived from an EMBL/GenBank/DDBJ whole genome shotgun (WGS) entry which is preliminary data.</text>
</comment>
<dbReference type="Pfam" id="PF00149">
    <property type="entry name" value="Metallophos"/>
    <property type="match status" value="1"/>
</dbReference>
<evidence type="ECO:0000256" key="2">
    <source>
        <dbReference type="ARBA" id="ARBA00023180"/>
    </source>
</evidence>
<evidence type="ECO:0000256" key="3">
    <source>
        <dbReference type="SAM" id="Phobius"/>
    </source>
</evidence>
<protein>
    <recommendedName>
        <fullName evidence="4">Calcineurin-like phosphoesterase domain-containing protein</fullName>
    </recommendedName>
</protein>
<dbReference type="GO" id="GO:0005615">
    <property type="term" value="C:extracellular space"/>
    <property type="evidence" value="ECO:0007669"/>
    <property type="project" value="TreeGrafter"/>
</dbReference>
<feature type="domain" description="Calcineurin-like phosphoesterase" evidence="4">
    <location>
        <begin position="673"/>
        <end position="943"/>
    </location>
</feature>
<keyword evidence="3" id="KW-0472">Membrane</keyword>
<name>A0A9P8A9P6_MORAP</name>
<dbReference type="InterPro" id="IPR041805">
    <property type="entry name" value="ASMase/PPN1_MPP"/>
</dbReference>
<dbReference type="AlphaFoldDB" id="A0A9P8A9P6"/>
<accession>A0A9P8A9P6</accession>
<dbReference type="SUPFAM" id="SSF56300">
    <property type="entry name" value="Metallo-dependent phosphatases"/>
    <property type="match status" value="1"/>
</dbReference>
<keyword evidence="1" id="KW-0378">Hydrolase</keyword>
<keyword evidence="2" id="KW-0325">Glycoprotein</keyword>
<keyword evidence="3" id="KW-0812">Transmembrane</keyword>
<reference evidence="5" key="1">
    <citation type="submission" date="2021-07" db="EMBL/GenBank/DDBJ databases">
        <title>Draft genome of Mortierella alpina, strain LL118, isolated from an aspen leaf litter sample.</title>
        <authorList>
            <person name="Yang S."/>
            <person name="Vinatzer B.A."/>
        </authorList>
    </citation>
    <scope>NUCLEOTIDE SEQUENCE</scope>
    <source>
        <strain evidence="5">LL118</strain>
    </source>
</reference>
<feature type="transmembrane region" description="Helical" evidence="3">
    <location>
        <begin position="489"/>
        <end position="513"/>
    </location>
</feature>
<proteinExistence type="predicted"/>
<dbReference type="GO" id="GO:0008081">
    <property type="term" value="F:phosphoric diester hydrolase activity"/>
    <property type="evidence" value="ECO:0007669"/>
    <property type="project" value="TreeGrafter"/>
</dbReference>
<feature type="transmembrane region" description="Helical" evidence="3">
    <location>
        <begin position="463"/>
        <end position="482"/>
    </location>
</feature>
<dbReference type="EMBL" id="JAIFTL010000050">
    <property type="protein sequence ID" value="KAG9325031.1"/>
    <property type="molecule type" value="Genomic_DNA"/>
</dbReference>
<dbReference type="PANTHER" id="PTHR10340">
    <property type="entry name" value="SPHINGOMYELIN PHOSPHODIESTERASE"/>
    <property type="match status" value="1"/>
</dbReference>
<sequence>MAAQSIPIPPTTSGGKLPRWTQPVSFYGQSVFSKYYAHSICVFLLLIPFLVMPAQAQGQGPVAGDGCVTYDPNVDYFPSKITVDNAALFSVRYEKHYKVVTNTAVGVNKQYVLTQCGTPVPSSALFPNGTVFVDVPVTNAATLATTAIAYLEMLGKRSALKVVDTEALVVSPCIQAGLKNSEIIGLEDKNMTLRAEQLNKTDVIFTTFGGDSFEGKTVLTSEVSDPGPLNRAEWLEFYSTFFNLEEPAQKLTSTINNNYNCFKKAANTPTTRPVIAWASYVAPSTYNNNTASWTLSGADYKKIISEDAGAKFFNGTTQSTFATAAAFADALKDVDVVIDETFAGEGIEAFYKNYQLTAASTLKFVQNKAIFRQDGIVNLNDGRDWFSGAVVMNDAVLQDIVRAVHPEVLPGDAPYNWIRNVAKGELKKVLTDQNCTSTDSNTPTPNRALTCSTMKVGNAGSKTAAGVLTVVLGLVAAAMALTTRARLKALAAITVFLGAISLSCLILTVTFTVQAAPFSSTIQANDKRQSLDSSHTDVHRAQLHLANKVYDDVEDLLDSQALDSCQMCQQGMQIAQTFALQAPELVPGVLRSLCERYAFKRLDACAGLMERLGPQLVGIFGEMNLTGSDGYYACAYSFPGSCPVPLHLPQNITFPKPKPANAQQPPPSGETIQVLHFSDWHLDPLYRPGAEAKCSHNICCRDYGRWNDPGPIKKRASKWGEGKCDTPIALGLSALQAIQRFVPDASFGLFTGDIASHDSWMITEKYIEEEETRSYELFKQYLQEMKLYVAMGNHDSYPSDQAPGRMRPNSYITHKWLYDHVAGIWEKNNWISSSEADYARSHNAMFMTRPMPGLKLITLNTDLYYVRNFFTMLDTDQDDPSGMFHDLILELQDSEDHNERVWIMGHMAPVTRTLPRASILFQRIIARYSPHVIAGVFSGHYHQDKFIIIHDPDLEQSEESAINMVYQGPSITPLDRSNPAIRWYDIDKKTFSVVNSYTATADIIDQAAYWEAHGMEPEWKIEYSGRETYQDPEAPWPSQAPLSPSFWHRAVERMKHDRDLFKKYLQYESKSSSEARECHKGSACEQETLCQMQASTVVQHAICTLQADSLHKHKNKNKRPKKWEAFGTTRAGKTIHVLDYSEQRGVNGGTGFESLEMAAQQRQQYQLRRRLDDLMGDL</sequence>
<dbReference type="CDD" id="cd00842">
    <property type="entry name" value="MPP_ASMase"/>
    <property type="match status" value="1"/>
</dbReference>
<evidence type="ECO:0000313" key="5">
    <source>
        <dbReference type="EMBL" id="KAG9325031.1"/>
    </source>
</evidence>
<dbReference type="InterPro" id="IPR029052">
    <property type="entry name" value="Metallo-depent_PP-like"/>
</dbReference>
<dbReference type="PANTHER" id="PTHR10340:SF27">
    <property type="entry name" value="ACL091CP"/>
    <property type="match status" value="1"/>
</dbReference>
<dbReference type="SUPFAM" id="SSF53807">
    <property type="entry name" value="Helical backbone' metal receptor"/>
    <property type="match status" value="1"/>
</dbReference>
<evidence type="ECO:0000313" key="6">
    <source>
        <dbReference type="Proteomes" id="UP000717515"/>
    </source>
</evidence>